<feature type="domain" description="HAMP" evidence="14">
    <location>
        <begin position="212"/>
        <end position="265"/>
    </location>
</feature>
<dbReference type="PANTHER" id="PTHR32089">
    <property type="entry name" value="METHYL-ACCEPTING CHEMOTAXIS PROTEIN MCPB"/>
    <property type="match status" value="1"/>
</dbReference>
<dbReference type="PROSITE" id="PS50885">
    <property type="entry name" value="HAMP"/>
    <property type="match status" value="1"/>
</dbReference>
<dbReference type="CDD" id="cd06225">
    <property type="entry name" value="HAMP"/>
    <property type="match status" value="1"/>
</dbReference>
<keyword evidence="4 11" id="KW-0812">Transmembrane</keyword>
<evidence type="ECO:0000256" key="10">
    <source>
        <dbReference type="SAM" id="MobiDB-lite"/>
    </source>
</evidence>
<dbReference type="InterPro" id="IPR004089">
    <property type="entry name" value="MCPsignal_dom"/>
</dbReference>
<keyword evidence="6 11" id="KW-0472">Membrane</keyword>
<evidence type="ECO:0000256" key="9">
    <source>
        <dbReference type="PROSITE-ProRule" id="PRU00284"/>
    </source>
</evidence>
<evidence type="ECO:0000256" key="7">
    <source>
        <dbReference type="ARBA" id="ARBA00023224"/>
    </source>
</evidence>
<evidence type="ECO:0000313" key="16">
    <source>
        <dbReference type="Proteomes" id="UP000199412"/>
    </source>
</evidence>
<dbReference type="Pfam" id="PF17200">
    <property type="entry name" value="sCache_2"/>
    <property type="match status" value="1"/>
</dbReference>
<dbReference type="AlphaFoldDB" id="A0A1G7GDS2"/>
<dbReference type="SMART" id="SM00304">
    <property type="entry name" value="HAMP"/>
    <property type="match status" value="1"/>
</dbReference>
<feature type="transmembrane region" description="Helical" evidence="11">
    <location>
        <begin position="192"/>
        <end position="211"/>
    </location>
</feature>
<feature type="domain" description="T-SNARE coiled-coil homology" evidence="13">
    <location>
        <begin position="458"/>
        <end position="520"/>
    </location>
</feature>
<dbReference type="PROSITE" id="PS50192">
    <property type="entry name" value="T_SNARE"/>
    <property type="match status" value="1"/>
</dbReference>
<protein>
    <submittedName>
        <fullName evidence="15">Methyl-accepting chemotaxis protein</fullName>
    </submittedName>
</protein>
<dbReference type="Gene3D" id="1.10.287.950">
    <property type="entry name" value="Methyl-accepting chemotaxis protein"/>
    <property type="match status" value="1"/>
</dbReference>
<evidence type="ECO:0000256" key="2">
    <source>
        <dbReference type="ARBA" id="ARBA00022475"/>
    </source>
</evidence>
<dbReference type="InterPro" id="IPR033480">
    <property type="entry name" value="sCache_2"/>
</dbReference>
<evidence type="ECO:0000256" key="6">
    <source>
        <dbReference type="ARBA" id="ARBA00023136"/>
    </source>
</evidence>
<keyword evidence="2" id="KW-1003">Cell membrane</keyword>
<dbReference type="EMBL" id="FNAP01000014">
    <property type="protein sequence ID" value="SDE86235.1"/>
    <property type="molecule type" value="Genomic_DNA"/>
</dbReference>
<accession>A0A1G7GDS2</accession>
<evidence type="ECO:0000259" key="14">
    <source>
        <dbReference type="PROSITE" id="PS50885"/>
    </source>
</evidence>
<evidence type="ECO:0000313" key="15">
    <source>
        <dbReference type="EMBL" id="SDE86235.1"/>
    </source>
</evidence>
<dbReference type="RefSeq" id="WP_092787650.1">
    <property type="nucleotide sequence ID" value="NZ_FNAP01000014.1"/>
</dbReference>
<evidence type="ECO:0000256" key="11">
    <source>
        <dbReference type="SAM" id="Phobius"/>
    </source>
</evidence>
<evidence type="ECO:0000256" key="3">
    <source>
        <dbReference type="ARBA" id="ARBA00022519"/>
    </source>
</evidence>
<dbReference type="Proteomes" id="UP000199412">
    <property type="component" value="Unassembled WGS sequence"/>
</dbReference>
<dbReference type="SUPFAM" id="SSF58104">
    <property type="entry name" value="Methyl-accepting chemotaxis protein (MCP) signaling domain"/>
    <property type="match status" value="1"/>
</dbReference>
<evidence type="ECO:0000256" key="4">
    <source>
        <dbReference type="ARBA" id="ARBA00022692"/>
    </source>
</evidence>
<dbReference type="Pfam" id="PF00672">
    <property type="entry name" value="HAMP"/>
    <property type="match status" value="1"/>
</dbReference>
<keyword evidence="3" id="KW-0997">Cell inner membrane</keyword>
<proteinExistence type="inferred from homology"/>
<keyword evidence="16" id="KW-1185">Reference proteome</keyword>
<dbReference type="STRING" id="69960.SAMN05421720_11451"/>
<organism evidence="15 16">
    <name type="scientific">Rhodospira trueperi</name>
    <dbReference type="NCBI Taxonomy" id="69960"/>
    <lineage>
        <taxon>Bacteria</taxon>
        <taxon>Pseudomonadati</taxon>
        <taxon>Pseudomonadota</taxon>
        <taxon>Alphaproteobacteria</taxon>
        <taxon>Rhodospirillales</taxon>
        <taxon>Rhodospirillaceae</taxon>
        <taxon>Rhodospira</taxon>
    </lineage>
</organism>
<feature type="compositionally biased region" description="Low complexity" evidence="10">
    <location>
        <begin position="511"/>
        <end position="524"/>
    </location>
</feature>
<dbReference type="PRINTS" id="PR00260">
    <property type="entry name" value="CHEMTRNSDUCR"/>
</dbReference>
<comment type="similarity">
    <text evidence="8">Belongs to the methyl-accepting chemotaxis (MCP) protein family.</text>
</comment>
<feature type="region of interest" description="Disordered" evidence="10">
    <location>
        <begin position="504"/>
        <end position="540"/>
    </location>
</feature>
<gene>
    <name evidence="15" type="ORF">SAMN05421720_11451</name>
</gene>
<evidence type="ECO:0000259" key="13">
    <source>
        <dbReference type="PROSITE" id="PS50192"/>
    </source>
</evidence>
<feature type="domain" description="Methyl-accepting transducer" evidence="12">
    <location>
        <begin position="306"/>
        <end position="528"/>
    </location>
</feature>
<keyword evidence="5 11" id="KW-1133">Transmembrane helix</keyword>
<dbReference type="SMART" id="SM01049">
    <property type="entry name" value="Cache_2"/>
    <property type="match status" value="1"/>
</dbReference>
<comment type="subcellular location">
    <subcellularLocation>
        <location evidence="1">Cell inner membrane</location>
        <topology evidence="1">Multi-pass membrane protein</topology>
    </subcellularLocation>
</comment>
<sequence length="659" mass="69573">MSLNSIRISVKIWFPTLVATLGIVTLIAVAVTFSRDAVVEERQAQVRAMAEAAREIAAHYHERAEAGELETATAQTRALEAIRAIRYSGGAEYVFVYEYDGLARAMPPRPEWEGTNKLDLRDSDGEPMVADMIAAARTGGGAVSYRFPRAGQTKPEPKVSWAAGFDPWDWMIGTGVYVSDVDAAAMEKGLNLAAIALVVMALAAGTAFIVIRGITHPLKHLTKAMTALAGGNLETVIPDTNRRDEIGEMAGAIEVFKDNAQEVQRLQSEQATQQRRNARRVRGEMLALTNALDEEVRRALATVLSEAGTMHDAAIAMTKAVSETEHGADAAASASRDASNNVDAVAAASEELSNSISEIGGQVSNAADVARLAVDEANATNEHVSGLAKAANEIGDVVNLISDIAKQTNLLALNATIEAARAGEAGKGFAVVANEVKTLATQTAKATEDIAAQIGGMQAATNKAVEAIERISTVIGQLNEISTAISAAVEEQTAATGEISHNAQLAARSTQDSSDNINSVSQSSETTGGHARSVKASAEEVRTRVAAMQTSLERIIRSSSDEDREGNRLRTVNVAATLTFPNGSKQSCLLQELSLSGVGTLDRVMKDAQDKAFEITLSDIGTLPGSIVTTTDAATHIRLDVGDAETGKLKALLARYERG</sequence>
<dbReference type="PANTHER" id="PTHR32089:SF112">
    <property type="entry name" value="LYSOZYME-LIKE PROTEIN-RELATED"/>
    <property type="match status" value="1"/>
</dbReference>
<evidence type="ECO:0000256" key="8">
    <source>
        <dbReference type="ARBA" id="ARBA00029447"/>
    </source>
</evidence>
<evidence type="ECO:0000259" key="12">
    <source>
        <dbReference type="PROSITE" id="PS50111"/>
    </source>
</evidence>
<dbReference type="GO" id="GO:0005886">
    <property type="term" value="C:plasma membrane"/>
    <property type="evidence" value="ECO:0007669"/>
    <property type="project" value="UniProtKB-SubCell"/>
</dbReference>
<reference evidence="15 16" key="1">
    <citation type="submission" date="2016-10" db="EMBL/GenBank/DDBJ databases">
        <authorList>
            <person name="de Groot N.N."/>
        </authorList>
    </citation>
    <scope>NUCLEOTIDE SEQUENCE [LARGE SCALE GENOMIC DNA]</scope>
    <source>
        <strain evidence="15 16">ATCC 700224</strain>
    </source>
</reference>
<dbReference type="OrthoDB" id="7260004at2"/>
<dbReference type="InterPro" id="IPR000727">
    <property type="entry name" value="T_SNARE_dom"/>
</dbReference>
<dbReference type="InterPro" id="IPR004090">
    <property type="entry name" value="Chemotax_Me-accpt_rcpt"/>
</dbReference>
<feature type="transmembrane region" description="Helical" evidence="11">
    <location>
        <begin position="12"/>
        <end position="33"/>
    </location>
</feature>
<dbReference type="SMART" id="SM00283">
    <property type="entry name" value="MA"/>
    <property type="match status" value="1"/>
</dbReference>
<dbReference type="PROSITE" id="PS50111">
    <property type="entry name" value="CHEMOTAXIS_TRANSDUC_2"/>
    <property type="match status" value="1"/>
</dbReference>
<dbReference type="Pfam" id="PF00015">
    <property type="entry name" value="MCPsignal"/>
    <property type="match status" value="1"/>
</dbReference>
<dbReference type="GO" id="GO:0004888">
    <property type="term" value="F:transmembrane signaling receptor activity"/>
    <property type="evidence" value="ECO:0007669"/>
    <property type="project" value="InterPro"/>
</dbReference>
<dbReference type="GO" id="GO:0006935">
    <property type="term" value="P:chemotaxis"/>
    <property type="evidence" value="ECO:0007669"/>
    <property type="project" value="InterPro"/>
</dbReference>
<name>A0A1G7GDS2_9PROT</name>
<keyword evidence="7 9" id="KW-0807">Transducer</keyword>
<evidence type="ECO:0000256" key="5">
    <source>
        <dbReference type="ARBA" id="ARBA00022989"/>
    </source>
</evidence>
<dbReference type="InterPro" id="IPR003660">
    <property type="entry name" value="HAMP_dom"/>
</dbReference>
<dbReference type="Gene3D" id="3.30.450.20">
    <property type="entry name" value="PAS domain"/>
    <property type="match status" value="1"/>
</dbReference>
<evidence type="ECO:0000256" key="1">
    <source>
        <dbReference type="ARBA" id="ARBA00004429"/>
    </source>
</evidence>
<dbReference type="GO" id="GO:0007165">
    <property type="term" value="P:signal transduction"/>
    <property type="evidence" value="ECO:0007669"/>
    <property type="project" value="UniProtKB-KW"/>
</dbReference>
<dbReference type="Gene3D" id="6.10.340.10">
    <property type="match status" value="1"/>
</dbReference>